<dbReference type="AlphaFoldDB" id="A0A5B7J2S3"/>
<proteinExistence type="predicted"/>
<comment type="caution">
    <text evidence="1">The sequence shown here is derived from an EMBL/GenBank/DDBJ whole genome shotgun (WGS) entry which is preliminary data.</text>
</comment>
<evidence type="ECO:0000313" key="1">
    <source>
        <dbReference type="EMBL" id="MPC88276.1"/>
    </source>
</evidence>
<reference evidence="1 2" key="1">
    <citation type="submission" date="2019-05" db="EMBL/GenBank/DDBJ databases">
        <title>Another draft genome of Portunus trituberculatus and its Hox gene families provides insights of decapod evolution.</title>
        <authorList>
            <person name="Jeong J.-H."/>
            <person name="Song I."/>
            <person name="Kim S."/>
            <person name="Choi T."/>
            <person name="Kim D."/>
            <person name="Ryu S."/>
            <person name="Kim W."/>
        </authorList>
    </citation>
    <scope>NUCLEOTIDE SEQUENCE [LARGE SCALE GENOMIC DNA]</scope>
    <source>
        <tissue evidence="1">Muscle</tissue>
    </source>
</reference>
<sequence length="24" mass="2654">MANIFLLLLLTTLSSYGITVKENV</sequence>
<dbReference type="Proteomes" id="UP000324222">
    <property type="component" value="Unassembled WGS sequence"/>
</dbReference>
<protein>
    <submittedName>
        <fullName evidence="1">Uncharacterized protein</fullName>
    </submittedName>
</protein>
<organism evidence="1 2">
    <name type="scientific">Portunus trituberculatus</name>
    <name type="common">Swimming crab</name>
    <name type="synonym">Neptunus trituberculatus</name>
    <dbReference type="NCBI Taxonomy" id="210409"/>
    <lineage>
        <taxon>Eukaryota</taxon>
        <taxon>Metazoa</taxon>
        <taxon>Ecdysozoa</taxon>
        <taxon>Arthropoda</taxon>
        <taxon>Crustacea</taxon>
        <taxon>Multicrustacea</taxon>
        <taxon>Malacostraca</taxon>
        <taxon>Eumalacostraca</taxon>
        <taxon>Eucarida</taxon>
        <taxon>Decapoda</taxon>
        <taxon>Pleocyemata</taxon>
        <taxon>Brachyura</taxon>
        <taxon>Eubrachyura</taxon>
        <taxon>Portunoidea</taxon>
        <taxon>Portunidae</taxon>
        <taxon>Portuninae</taxon>
        <taxon>Portunus</taxon>
    </lineage>
</organism>
<evidence type="ECO:0000313" key="2">
    <source>
        <dbReference type="Proteomes" id="UP000324222"/>
    </source>
</evidence>
<dbReference type="EMBL" id="VSRR010077279">
    <property type="protein sequence ID" value="MPC88276.1"/>
    <property type="molecule type" value="Genomic_DNA"/>
</dbReference>
<name>A0A5B7J2S3_PORTR</name>
<keyword evidence="2" id="KW-1185">Reference proteome</keyword>
<gene>
    <name evidence="1" type="ORF">E2C01_083176</name>
</gene>
<accession>A0A5B7J2S3</accession>